<evidence type="ECO:0000256" key="3">
    <source>
        <dbReference type="ARBA" id="ARBA00022475"/>
    </source>
</evidence>
<dbReference type="RefSeq" id="XP_034254875.1">
    <property type="nucleotide sequence ID" value="XM_034398984.1"/>
</dbReference>
<dbReference type="PANTHER" id="PTHR21421:SF29">
    <property type="entry name" value="GUSTATORY RECEPTOR 5A FOR TREHALOSE-RELATED"/>
    <property type="match status" value="1"/>
</dbReference>
<comment type="similarity">
    <text evidence="2">Belongs to the insect chemoreceptor superfamily. Gustatory receptor (GR) family. Gr5a subfamily.</text>
</comment>
<evidence type="ECO:0000256" key="6">
    <source>
        <dbReference type="ARBA" id="ARBA00023136"/>
    </source>
</evidence>
<keyword evidence="8" id="KW-1185">Reference proteome</keyword>
<evidence type="ECO:0000256" key="7">
    <source>
        <dbReference type="ARBA" id="ARBA00023170"/>
    </source>
</evidence>
<evidence type="ECO:0000256" key="1">
    <source>
        <dbReference type="ARBA" id="ARBA00004651"/>
    </source>
</evidence>
<dbReference type="InParanoid" id="A0A6P9ABM0"/>
<dbReference type="Pfam" id="PF06151">
    <property type="entry name" value="Trehalose_recp"/>
    <property type="match status" value="1"/>
</dbReference>
<evidence type="ECO:0000313" key="8">
    <source>
        <dbReference type="Proteomes" id="UP000515158"/>
    </source>
</evidence>
<dbReference type="GO" id="GO:0008527">
    <property type="term" value="F:taste receptor activity"/>
    <property type="evidence" value="ECO:0007669"/>
    <property type="project" value="InterPro"/>
</dbReference>
<keyword evidence="5" id="KW-1133">Transmembrane helix</keyword>
<keyword evidence="7" id="KW-0675">Receptor</keyword>
<name>A0A6P9ABM0_THRPL</name>
<dbReference type="InterPro" id="IPR009318">
    <property type="entry name" value="Gustatory_rcpt"/>
</dbReference>
<protein>
    <submittedName>
        <fullName evidence="9">Gustatory receptor for sugar taste 64e-like</fullName>
    </submittedName>
</protein>
<accession>A0A6P9ABM0</accession>
<dbReference type="PANTHER" id="PTHR21421">
    <property type="entry name" value="GUSTATORY RECEPTOR"/>
    <property type="match status" value="1"/>
</dbReference>
<dbReference type="GO" id="GO:0005886">
    <property type="term" value="C:plasma membrane"/>
    <property type="evidence" value="ECO:0007669"/>
    <property type="project" value="UniProtKB-SubCell"/>
</dbReference>
<evidence type="ECO:0000256" key="5">
    <source>
        <dbReference type="ARBA" id="ARBA00022989"/>
    </source>
</evidence>
<dbReference type="AlphaFoldDB" id="A0A6P9ABM0"/>
<keyword evidence="6" id="KW-0472">Membrane</keyword>
<proteinExistence type="inferred from homology"/>
<dbReference type="Proteomes" id="UP000515158">
    <property type="component" value="Unplaced"/>
</dbReference>
<evidence type="ECO:0000256" key="2">
    <source>
        <dbReference type="ARBA" id="ARBA00005327"/>
    </source>
</evidence>
<comment type="subcellular location">
    <subcellularLocation>
        <location evidence="1">Cell membrane</location>
        <topology evidence="1">Multi-pass membrane protein</topology>
    </subcellularLocation>
</comment>
<sequence>MLGFRQVRGADGQLITLVSVAARMIIVSFWTTNVHQEWVELKIVLFSVPAECYSDSVFRFCTQVCTDEVALTGFGIFKLTRPFIISVVSFVVTLETLFMQGDRHEELTRASHVQT</sequence>
<reference evidence="9" key="1">
    <citation type="submission" date="2025-08" db="UniProtKB">
        <authorList>
            <consortium name="RefSeq"/>
        </authorList>
    </citation>
    <scope>IDENTIFICATION</scope>
    <source>
        <tissue evidence="9">Total insect</tissue>
    </source>
</reference>
<evidence type="ECO:0000256" key="4">
    <source>
        <dbReference type="ARBA" id="ARBA00022692"/>
    </source>
</evidence>
<keyword evidence="3" id="KW-1003">Cell membrane</keyword>
<dbReference type="KEGG" id="tpal:117653355"/>
<organism evidence="9">
    <name type="scientific">Thrips palmi</name>
    <name type="common">Melon thrips</name>
    <dbReference type="NCBI Taxonomy" id="161013"/>
    <lineage>
        <taxon>Eukaryota</taxon>
        <taxon>Metazoa</taxon>
        <taxon>Ecdysozoa</taxon>
        <taxon>Arthropoda</taxon>
        <taxon>Hexapoda</taxon>
        <taxon>Insecta</taxon>
        <taxon>Pterygota</taxon>
        <taxon>Neoptera</taxon>
        <taxon>Paraneoptera</taxon>
        <taxon>Thysanoptera</taxon>
        <taxon>Terebrantia</taxon>
        <taxon>Thripoidea</taxon>
        <taxon>Thripidae</taxon>
        <taxon>Thrips</taxon>
    </lineage>
</organism>
<keyword evidence="4" id="KW-0812">Transmembrane</keyword>
<gene>
    <name evidence="9" type="primary">LOC117653355</name>
</gene>
<dbReference type="GeneID" id="117653355"/>
<dbReference type="GO" id="GO:0050916">
    <property type="term" value="P:sensory perception of sweet taste"/>
    <property type="evidence" value="ECO:0007669"/>
    <property type="project" value="UniProtKB-ARBA"/>
</dbReference>
<dbReference type="OrthoDB" id="5800391at2759"/>
<evidence type="ECO:0000313" key="9">
    <source>
        <dbReference type="RefSeq" id="XP_034254875.1"/>
    </source>
</evidence>